<dbReference type="EMBL" id="CP001339">
    <property type="protein sequence ID" value="ACL71992.1"/>
    <property type="molecule type" value="Genomic_DNA"/>
</dbReference>
<dbReference type="PANTHER" id="PTHR38602">
    <property type="entry name" value="INNER MEMBRANE PROTEIN-RELATED"/>
    <property type="match status" value="1"/>
</dbReference>
<keyword evidence="1" id="KW-0472">Membrane</keyword>
<keyword evidence="1" id="KW-1133">Transmembrane helix</keyword>
<feature type="transmembrane region" description="Helical" evidence="1">
    <location>
        <begin position="41"/>
        <end position="61"/>
    </location>
</feature>
<gene>
    <name evidence="2" type="ordered locus">Tgr7_0901</name>
</gene>
<evidence type="ECO:0000256" key="1">
    <source>
        <dbReference type="SAM" id="Phobius"/>
    </source>
</evidence>
<sequence>MLWNDLLAALALLLVLEGLMPFLNPAGLKRALLQVVELPDSVLRGFGLVSMVLGALLLWWLRG</sequence>
<dbReference type="Proteomes" id="UP000002383">
    <property type="component" value="Chromosome"/>
</dbReference>
<dbReference type="KEGG" id="tgr:Tgr7_0901"/>
<keyword evidence="3" id="KW-1185">Reference proteome</keyword>
<dbReference type="STRING" id="396588.Tgr7_0901"/>
<dbReference type="Pfam" id="PF09838">
    <property type="entry name" value="DUF2065"/>
    <property type="match status" value="1"/>
</dbReference>
<name>B8GND1_THISH</name>
<evidence type="ECO:0000313" key="2">
    <source>
        <dbReference type="EMBL" id="ACL71992.1"/>
    </source>
</evidence>
<protein>
    <recommendedName>
        <fullName evidence="4">DUF2065 domain-containing protein</fullName>
    </recommendedName>
</protein>
<keyword evidence="1" id="KW-0812">Transmembrane</keyword>
<dbReference type="OrthoDB" id="9182237at2"/>
<dbReference type="InterPro" id="IPR019201">
    <property type="entry name" value="DUF2065"/>
</dbReference>
<dbReference type="AlphaFoldDB" id="B8GND1"/>
<dbReference type="HOGENOM" id="CLU_179416_1_1_6"/>
<proteinExistence type="predicted"/>
<reference evidence="2 3" key="1">
    <citation type="journal article" date="2011" name="Stand. Genomic Sci.">
        <title>Complete genome sequence of 'Thioalkalivibrio sulfidophilus' HL-EbGr7.</title>
        <authorList>
            <person name="Muyzer G."/>
            <person name="Sorokin D.Y."/>
            <person name="Mavromatis K."/>
            <person name="Lapidus A."/>
            <person name="Clum A."/>
            <person name="Ivanova N."/>
            <person name="Pati A."/>
            <person name="d'Haeseleer P."/>
            <person name="Woyke T."/>
            <person name="Kyrpides N.C."/>
        </authorList>
    </citation>
    <scope>NUCLEOTIDE SEQUENCE [LARGE SCALE GENOMIC DNA]</scope>
    <source>
        <strain evidence="2 3">HL-EbGR7</strain>
    </source>
</reference>
<dbReference type="eggNOG" id="COG3242">
    <property type="taxonomic scope" value="Bacteria"/>
</dbReference>
<dbReference type="RefSeq" id="WP_012637480.1">
    <property type="nucleotide sequence ID" value="NC_011901.1"/>
</dbReference>
<evidence type="ECO:0008006" key="4">
    <source>
        <dbReference type="Google" id="ProtNLM"/>
    </source>
</evidence>
<dbReference type="PANTHER" id="PTHR38602:SF1">
    <property type="entry name" value="INNER MEMBRANE PROTEIN"/>
    <property type="match status" value="1"/>
</dbReference>
<organism evidence="2 3">
    <name type="scientific">Thioalkalivibrio sulfidiphilus (strain HL-EbGR7)</name>
    <dbReference type="NCBI Taxonomy" id="396588"/>
    <lineage>
        <taxon>Bacteria</taxon>
        <taxon>Pseudomonadati</taxon>
        <taxon>Pseudomonadota</taxon>
        <taxon>Gammaproteobacteria</taxon>
        <taxon>Chromatiales</taxon>
        <taxon>Ectothiorhodospiraceae</taxon>
        <taxon>Thioalkalivibrio</taxon>
    </lineage>
</organism>
<evidence type="ECO:0000313" key="3">
    <source>
        <dbReference type="Proteomes" id="UP000002383"/>
    </source>
</evidence>
<accession>B8GND1</accession>